<evidence type="ECO:0000256" key="3">
    <source>
        <dbReference type="ARBA" id="ARBA00022679"/>
    </source>
</evidence>
<feature type="binding site" evidence="7 8">
    <location>
        <position position="277"/>
    </location>
    <ligand>
        <name>Zn(2+)</name>
        <dbReference type="ChEBI" id="CHEBI:29105"/>
    </ligand>
</feature>
<evidence type="ECO:0000259" key="10">
    <source>
        <dbReference type="PROSITE" id="PS50970"/>
    </source>
</evidence>
<dbReference type="SUPFAM" id="SSF82282">
    <property type="entry name" value="Homocysteine S-methyltransferase"/>
    <property type="match status" value="1"/>
</dbReference>
<feature type="binding site" evidence="7 8">
    <location>
        <position position="278"/>
    </location>
    <ligand>
        <name>Zn(2+)</name>
        <dbReference type="ChEBI" id="CHEBI:29105"/>
    </ligand>
</feature>
<dbReference type="InterPro" id="IPR036589">
    <property type="entry name" value="HCY_dom_sf"/>
</dbReference>
<dbReference type="GO" id="GO:0005829">
    <property type="term" value="C:cytosol"/>
    <property type="evidence" value="ECO:0007669"/>
    <property type="project" value="TreeGrafter"/>
</dbReference>
<dbReference type="PROSITE" id="PS50970">
    <property type="entry name" value="HCY"/>
    <property type="match status" value="1"/>
</dbReference>
<dbReference type="PANTHER" id="PTHR45833:SF1">
    <property type="entry name" value="METHIONINE SYNTHASE"/>
    <property type="match status" value="1"/>
</dbReference>
<dbReference type="GO" id="GO:0008270">
    <property type="term" value="F:zinc ion binding"/>
    <property type="evidence" value="ECO:0007669"/>
    <property type="project" value="InterPro"/>
</dbReference>
<dbReference type="InterPro" id="IPR050554">
    <property type="entry name" value="Met_Synthase/Corrinoid"/>
</dbReference>
<feature type="region of interest" description="Disordered" evidence="9">
    <location>
        <begin position="311"/>
        <end position="332"/>
    </location>
</feature>
<evidence type="ECO:0000256" key="5">
    <source>
        <dbReference type="ARBA" id="ARBA00022723"/>
    </source>
</evidence>
<protein>
    <submittedName>
        <fullName evidence="11">Methionine synthase</fullName>
    </submittedName>
</protein>
<keyword evidence="5 7" id="KW-0479">Metal-binding</keyword>
<gene>
    <name evidence="11" type="ORF">MXMO3_02128</name>
</gene>
<comment type="similarity">
    <text evidence="1">Belongs to the vitamin-B12 dependent methionine synthase family.</text>
</comment>
<keyword evidence="2 8" id="KW-0489">Methyltransferase</keyword>
<evidence type="ECO:0000313" key="11">
    <source>
        <dbReference type="EMBL" id="AVX04649.1"/>
    </source>
</evidence>
<proteinExistence type="inferred from homology"/>
<dbReference type="InterPro" id="IPR017226">
    <property type="entry name" value="BHMT-like"/>
</dbReference>
<organism evidence="11 12">
    <name type="scientific">Maritalea myrionectae</name>
    <dbReference type="NCBI Taxonomy" id="454601"/>
    <lineage>
        <taxon>Bacteria</taxon>
        <taxon>Pseudomonadati</taxon>
        <taxon>Pseudomonadota</taxon>
        <taxon>Alphaproteobacteria</taxon>
        <taxon>Hyphomicrobiales</taxon>
        <taxon>Devosiaceae</taxon>
        <taxon>Maritalea</taxon>
    </lineage>
</organism>
<dbReference type="PANTHER" id="PTHR45833">
    <property type="entry name" value="METHIONINE SYNTHASE"/>
    <property type="match status" value="1"/>
</dbReference>
<reference evidence="11 12" key="1">
    <citation type="submission" date="2017-05" db="EMBL/GenBank/DDBJ databases">
        <title>Genome Analysis of Maritalea myrionectae HL2708#5.</title>
        <authorList>
            <consortium name="Cotde Inc.-PKNU"/>
            <person name="Jang D."/>
            <person name="Oh H.-M."/>
        </authorList>
    </citation>
    <scope>NUCLEOTIDE SEQUENCE [LARGE SCALE GENOMIC DNA]</scope>
    <source>
        <strain evidence="11 12">HL2708#5</strain>
    </source>
</reference>
<evidence type="ECO:0000256" key="6">
    <source>
        <dbReference type="ARBA" id="ARBA00023285"/>
    </source>
</evidence>
<dbReference type="InterPro" id="IPR003726">
    <property type="entry name" value="HCY_dom"/>
</dbReference>
<evidence type="ECO:0000256" key="9">
    <source>
        <dbReference type="SAM" id="MobiDB-lite"/>
    </source>
</evidence>
<evidence type="ECO:0000256" key="1">
    <source>
        <dbReference type="ARBA" id="ARBA00010398"/>
    </source>
</evidence>
<evidence type="ECO:0000256" key="8">
    <source>
        <dbReference type="PROSITE-ProRule" id="PRU00333"/>
    </source>
</evidence>
<keyword evidence="3 8" id="KW-0808">Transferase</keyword>
<dbReference type="AlphaFoldDB" id="A0A2R4MFK0"/>
<dbReference type="Pfam" id="PF02574">
    <property type="entry name" value="S-methyl_trans"/>
    <property type="match status" value="1"/>
</dbReference>
<feature type="binding site" evidence="7 8">
    <location>
        <position position="211"/>
    </location>
    <ligand>
        <name>Zn(2+)</name>
        <dbReference type="ChEBI" id="CHEBI:29105"/>
    </ligand>
</feature>
<keyword evidence="12" id="KW-1185">Reference proteome</keyword>
<evidence type="ECO:0000256" key="4">
    <source>
        <dbReference type="ARBA" id="ARBA00022691"/>
    </source>
</evidence>
<keyword evidence="6" id="KW-0170">Cobalt</keyword>
<dbReference type="PIRSF" id="PIRSF037505">
    <property type="entry name" value="Betaine_HMT"/>
    <property type="match status" value="1"/>
</dbReference>
<sequence length="332" mass="34538">MNKLNKLLKEKGILLADGATGTNLIPMGLDSGQAPEAWNFDHIDRIQKLHQSFIDAGSDILVTNSFGGTARRLHLHDLQDRVVEVNKAAAEIAGDLVAKSGREIVVAGSVGPTGDLLFPLGELTYEGAVEAFEEQMTGLKQGGVDVAWIETMSSPEEIDAAIEAANKVGLDYVVTASFDTAGNTMMGLSPSAFAGQMAAKDPRPTAFGSNCGVGASDLLVAAIDMVANADGIPVVAKANAGIPKIAGDKVVYSGSPELMADYAKLAMNLGVSIIGGCCGNSPAHVKAMADAVRTHNGGDAPTAAEIIETLGPLVSPKSDKKSERSNRRRRRS</sequence>
<name>A0A2R4MFK0_9HYPH</name>
<dbReference type="NCBIfam" id="NF005718">
    <property type="entry name" value="PRK07534.1"/>
    <property type="match status" value="1"/>
</dbReference>
<dbReference type="GO" id="GO:0008705">
    <property type="term" value="F:methionine synthase activity"/>
    <property type="evidence" value="ECO:0007669"/>
    <property type="project" value="TreeGrafter"/>
</dbReference>
<keyword evidence="7 8" id="KW-0862">Zinc</keyword>
<evidence type="ECO:0000313" key="12">
    <source>
        <dbReference type="Proteomes" id="UP000258927"/>
    </source>
</evidence>
<evidence type="ECO:0000256" key="2">
    <source>
        <dbReference type="ARBA" id="ARBA00022603"/>
    </source>
</evidence>
<feature type="domain" description="Hcy-binding" evidence="10">
    <location>
        <begin position="2"/>
        <end position="292"/>
    </location>
</feature>
<dbReference type="GO" id="GO:0046653">
    <property type="term" value="P:tetrahydrofolate metabolic process"/>
    <property type="evidence" value="ECO:0007669"/>
    <property type="project" value="TreeGrafter"/>
</dbReference>
<dbReference type="KEGG" id="mmyr:MXMO3_02128"/>
<dbReference type="GO" id="GO:0032259">
    <property type="term" value="P:methylation"/>
    <property type="evidence" value="ECO:0007669"/>
    <property type="project" value="UniProtKB-KW"/>
</dbReference>
<accession>A0A2R4MFK0</accession>
<evidence type="ECO:0000256" key="7">
    <source>
        <dbReference type="PIRSR" id="PIRSR037505-2"/>
    </source>
</evidence>
<dbReference type="Gene3D" id="3.20.20.330">
    <property type="entry name" value="Homocysteine-binding-like domain"/>
    <property type="match status" value="1"/>
</dbReference>
<keyword evidence="4" id="KW-0949">S-adenosyl-L-methionine</keyword>
<dbReference type="RefSeq" id="WP_117395835.1">
    <property type="nucleotide sequence ID" value="NZ_CP021330.1"/>
</dbReference>
<dbReference type="Proteomes" id="UP000258927">
    <property type="component" value="Chromosome"/>
</dbReference>
<dbReference type="STRING" id="1122213.GCA_000423365_02428"/>
<dbReference type="GO" id="GO:0050667">
    <property type="term" value="P:homocysteine metabolic process"/>
    <property type="evidence" value="ECO:0007669"/>
    <property type="project" value="TreeGrafter"/>
</dbReference>
<dbReference type="EMBL" id="CP021330">
    <property type="protein sequence ID" value="AVX04649.1"/>
    <property type="molecule type" value="Genomic_DNA"/>
</dbReference>
<comment type="cofactor">
    <cofactor evidence="7">
        <name>Zn(2+)</name>
        <dbReference type="ChEBI" id="CHEBI:29105"/>
    </cofactor>
    <text evidence="7">Binds 1 zinc ion per subunit.</text>
</comment>